<name>A0A9E7C1X7_9ACTN</name>
<dbReference type="AlphaFoldDB" id="A0A9E7C1X7"/>
<feature type="region of interest" description="Disordered" evidence="1">
    <location>
        <begin position="115"/>
        <end position="148"/>
    </location>
</feature>
<organism evidence="3 4">
    <name type="scientific">Capillimicrobium parvum</name>
    <dbReference type="NCBI Taxonomy" id="2884022"/>
    <lineage>
        <taxon>Bacteria</taxon>
        <taxon>Bacillati</taxon>
        <taxon>Actinomycetota</taxon>
        <taxon>Thermoleophilia</taxon>
        <taxon>Solirubrobacterales</taxon>
        <taxon>Capillimicrobiaceae</taxon>
        <taxon>Capillimicrobium</taxon>
    </lineage>
</organism>
<feature type="transmembrane region" description="Helical" evidence="2">
    <location>
        <begin position="29"/>
        <end position="57"/>
    </location>
</feature>
<keyword evidence="2" id="KW-0472">Membrane</keyword>
<proteinExistence type="predicted"/>
<reference evidence="3" key="1">
    <citation type="journal article" date="2022" name="Int. J. Syst. Evol. Microbiol.">
        <title>Pseudomonas aegrilactucae sp. nov. and Pseudomonas morbosilactucae sp. nov., pathogens causing bacterial rot of lettuce in Japan.</title>
        <authorList>
            <person name="Sawada H."/>
            <person name="Fujikawa T."/>
            <person name="Satou M."/>
        </authorList>
    </citation>
    <scope>NUCLEOTIDE SEQUENCE</scope>
    <source>
        <strain evidence="3">0166_1</strain>
    </source>
</reference>
<dbReference type="Proteomes" id="UP001162834">
    <property type="component" value="Chromosome"/>
</dbReference>
<dbReference type="EMBL" id="CP087164">
    <property type="protein sequence ID" value="UGS37154.1"/>
    <property type="molecule type" value="Genomic_DNA"/>
</dbReference>
<protein>
    <submittedName>
        <fullName evidence="3">Uncharacterized protein</fullName>
    </submittedName>
</protein>
<keyword evidence="2" id="KW-1133">Transmembrane helix</keyword>
<evidence type="ECO:0000256" key="1">
    <source>
        <dbReference type="SAM" id="MobiDB-lite"/>
    </source>
</evidence>
<evidence type="ECO:0000313" key="4">
    <source>
        <dbReference type="Proteomes" id="UP001162834"/>
    </source>
</evidence>
<sequence length="148" mass="16010">MTYAVEWMPGVAVVWIVLLFLLVPEFAVIAVVVLACAALVALVALAAAALVSPYLLVRIFRRRLAQSTARRGRRWIDSPSASPAPLVRLIGGVPRPAQTAVFAQDEPLESRAILGVGQSLRQQTGRREPVLRSAGVHRGRGPTEDPDR</sequence>
<evidence type="ECO:0000313" key="3">
    <source>
        <dbReference type="EMBL" id="UGS37154.1"/>
    </source>
</evidence>
<dbReference type="KEGG" id="sbae:DSM104329_03569"/>
<gene>
    <name evidence="3" type="ORF">DSM104329_03569</name>
</gene>
<feature type="transmembrane region" description="Helical" evidence="2">
    <location>
        <begin position="7"/>
        <end position="23"/>
    </location>
</feature>
<keyword evidence="2" id="KW-0812">Transmembrane</keyword>
<dbReference type="RefSeq" id="WP_259311216.1">
    <property type="nucleotide sequence ID" value="NZ_CP087164.1"/>
</dbReference>
<evidence type="ECO:0000256" key="2">
    <source>
        <dbReference type="SAM" id="Phobius"/>
    </source>
</evidence>
<keyword evidence="4" id="KW-1185">Reference proteome</keyword>
<accession>A0A9E7C1X7</accession>